<protein>
    <recommendedName>
        <fullName evidence="3">DUF2283 domain-containing protein</fullName>
    </recommendedName>
</protein>
<name>A0A7U4QMP5_DESA2</name>
<reference evidence="1 2" key="1">
    <citation type="submission" date="2015-10" db="EMBL/GenBank/DDBJ databases">
        <title>Candidatus Desulfofervidus auxilii, a hydrogenotrophic sulfate-reducing bacterium involved in the thermophilic anaerobic oxidation of methane.</title>
        <authorList>
            <person name="Krukenberg V."/>
            <person name="Richter M."/>
            <person name="Wegener G."/>
        </authorList>
    </citation>
    <scope>NUCLEOTIDE SEQUENCE [LARGE SCALE GENOMIC DNA]</scope>
    <source>
        <strain evidence="1 2">HS1</strain>
    </source>
</reference>
<evidence type="ECO:0000313" key="1">
    <source>
        <dbReference type="EMBL" id="AMM42163.1"/>
    </source>
</evidence>
<dbReference type="KEGG" id="daw:HS1_002381"/>
<proteinExistence type="predicted"/>
<organism evidence="1 2">
    <name type="scientific">Desulfofervidus auxilii</name>
    <dbReference type="NCBI Taxonomy" id="1621989"/>
    <lineage>
        <taxon>Bacteria</taxon>
        <taxon>Pseudomonadati</taxon>
        <taxon>Thermodesulfobacteriota</taxon>
        <taxon>Candidatus Desulfofervidia</taxon>
        <taxon>Candidatus Desulfofervidales</taxon>
        <taxon>Candidatus Desulfofervidaceae</taxon>
        <taxon>Candidatus Desulfofervidus</taxon>
    </lineage>
</organism>
<dbReference type="AlphaFoldDB" id="A0A7U4QMP5"/>
<dbReference type="PANTHER" id="PTHR37029:SF1">
    <property type="entry name" value="SSR1768 PROTEIN"/>
    <property type="match status" value="1"/>
</dbReference>
<dbReference type="OrthoDB" id="5465285at2"/>
<gene>
    <name evidence="1" type="ORF">HS1_002381</name>
</gene>
<evidence type="ECO:0000313" key="2">
    <source>
        <dbReference type="Proteomes" id="UP000070560"/>
    </source>
</evidence>
<evidence type="ECO:0008006" key="3">
    <source>
        <dbReference type="Google" id="ProtNLM"/>
    </source>
</evidence>
<dbReference type="Pfam" id="PF10049">
    <property type="entry name" value="DUF2283"/>
    <property type="match status" value="1"/>
</dbReference>
<dbReference type="InterPro" id="IPR019270">
    <property type="entry name" value="DUF2283"/>
</dbReference>
<keyword evidence="2" id="KW-1185">Reference proteome</keyword>
<accession>A0A7U4QMP5</accession>
<dbReference type="PANTHER" id="PTHR37029">
    <property type="entry name" value="SSR1768 PROTEIN"/>
    <property type="match status" value="1"/>
</dbReference>
<dbReference type="EMBL" id="CP013015">
    <property type="protein sequence ID" value="AMM42163.1"/>
    <property type="molecule type" value="Genomic_DNA"/>
</dbReference>
<dbReference type="RefSeq" id="WP_066065867.1">
    <property type="nucleotide sequence ID" value="NZ_CP013015.1"/>
</dbReference>
<sequence>MKVIFDPETDTLSIIFRDDKISESNEIREGIIIDYSKDGKIVSMEIMDASEQVSEPQGIFYELRTKEKAVA</sequence>
<dbReference type="Proteomes" id="UP000070560">
    <property type="component" value="Chromosome"/>
</dbReference>